<dbReference type="EC" id="2.7.7.65" evidence="1"/>
<accession>A0A916N0I0</accession>
<dbReference type="Pfam" id="PF00990">
    <property type="entry name" value="GGDEF"/>
    <property type="match status" value="1"/>
</dbReference>
<evidence type="ECO:0000256" key="3">
    <source>
        <dbReference type="SAM" id="MobiDB-lite"/>
    </source>
</evidence>
<gene>
    <name evidence="6" type="ORF">LMG31506_05790</name>
</gene>
<dbReference type="Gene3D" id="3.30.70.270">
    <property type="match status" value="1"/>
</dbReference>
<dbReference type="FunFam" id="3.30.70.270:FF:000001">
    <property type="entry name" value="Diguanylate cyclase domain protein"/>
    <property type="match status" value="1"/>
</dbReference>
<proteinExistence type="predicted"/>
<name>A0A916N0I0_9BURK</name>
<evidence type="ECO:0000259" key="5">
    <source>
        <dbReference type="PROSITE" id="PS50887"/>
    </source>
</evidence>
<dbReference type="GO" id="GO:0005886">
    <property type="term" value="C:plasma membrane"/>
    <property type="evidence" value="ECO:0007669"/>
    <property type="project" value="TreeGrafter"/>
</dbReference>
<feature type="domain" description="GGDEF" evidence="5">
    <location>
        <begin position="260"/>
        <end position="392"/>
    </location>
</feature>
<sequence>MKMFQSHMIVLIAGLLALQMAVVCAVLRRSQGMEPSGLTSWALGDLVAALAAAMPALAEIAGYWLAADAVDMALFSGISLMVVGTRHFAGRPGRASMLAVVNLILGAAIAAGTWLPHADWLQALRPWLPAALGFGQALLLLDIVRSIVPLLSQKRGTGRFAALSLVLIAAGCAGLNAWNLSGSIAQPGVPGPLAQDGSMVVLNVFAVVGLSVSFALMAHDRLRRMLERKASHDDLTGLLARGAFWQQLEEAGTQADRNGKPLTVAFVDLDHFKAINDVYGHLAGDSVLRHFAGLLRKTVGPQDIIGRLGGEEFAIVMPETTLERGRATSLRLGSAVRNTPCPSEPDAIAYTISIGMAQREPTETVENLMRRADQALYDAKHAGRNCVSLHRAGKPWHGTSAGESAPWQRRATS</sequence>
<dbReference type="GO" id="GO:0043709">
    <property type="term" value="P:cell adhesion involved in single-species biofilm formation"/>
    <property type="evidence" value="ECO:0007669"/>
    <property type="project" value="TreeGrafter"/>
</dbReference>
<organism evidence="6 7">
    <name type="scientific">Cupriavidus yeoncheonensis</name>
    <dbReference type="NCBI Taxonomy" id="1462994"/>
    <lineage>
        <taxon>Bacteria</taxon>
        <taxon>Pseudomonadati</taxon>
        <taxon>Pseudomonadota</taxon>
        <taxon>Betaproteobacteria</taxon>
        <taxon>Burkholderiales</taxon>
        <taxon>Burkholderiaceae</taxon>
        <taxon>Cupriavidus</taxon>
    </lineage>
</organism>
<protein>
    <recommendedName>
        <fullName evidence="1">diguanylate cyclase</fullName>
        <ecNumber evidence="1">2.7.7.65</ecNumber>
    </recommendedName>
</protein>
<feature type="region of interest" description="Disordered" evidence="3">
    <location>
        <begin position="390"/>
        <end position="413"/>
    </location>
</feature>
<feature type="transmembrane region" description="Helical" evidence="4">
    <location>
        <begin position="63"/>
        <end position="83"/>
    </location>
</feature>
<keyword evidence="4" id="KW-0812">Transmembrane</keyword>
<dbReference type="GO" id="GO:0052621">
    <property type="term" value="F:diguanylate cyclase activity"/>
    <property type="evidence" value="ECO:0007669"/>
    <property type="project" value="UniProtKB-EC"/>
</dbReference>
<dbReference type="EMBL" id="CAJPUY010000030">
    <property type="protein sequence ID" value="CAG2156703.1"/>
    <property type="molecule type" value="Genomic_DNA"/>
</dbReference>
<evidence type="ECO:0000256" key="4">
    <source>
        <dbReference type="SAM" id="Phobius"/>
    </source>
</evidence>
<keyword evidence="4" id="KW-1133">Transmembrane helix</keyword>
<evidence type="ECO:0000256" key="2">
    <source>
        <dbReference type="ARBA" id="ARBA00034247"/>
    </source>
</evidence>
<dbReference type="Proteomes" id="UP000672934">
    <property type="component" value="Unassembled WGS sequence"/>
</dbReference>
<dbReference type="NCBIfam" id="TIGR00254">
    <property type="entry name" value="GGDEF"/>
    <property type="match status" value="1"/>
</dbReference>
<feature type="transmembrane region" description="Helical" evidence="4">
    <location>
        <begin position="160"/>
        <end position="178"/>
    </location>
</feature>
<dbReference type="PANTHER" id="PTHR45138">
    <property type="entry name" value="REGULATORY COMPONENTS OF SENSORY TRANSDUCTION SYSTEM"/>
    <property type="match status" value="1"/>
</dbReference>
<feature type="transmembrane region" description="Helical" evidence="4">
    <location>
        <begin position="38"/>
        <end position="57"/>
    </location>
</feature>
<keyword evidence="4" id="KW-0472">Membrane</keyword>
<feature type="transmembrane region" description="Helical" evidence="4">
    <location>
        <begin position="127"/>
        <end position="148"/>
    </location>
</feature>
<feature type="transmembrane region" description="Helical" evidence="4">
    <location>
        <begin position="95"/>
        <end position="115"/>
    </location>
</feature>
<feature type="transmembrane region" description="Helical" evidence="4">
    <location>
        <begin position="198"/>
        <end position="218"/>
    </location>
</feature>
<dbReference type="SMART" id="SM00267">
    <property type="entry name" value="GGDEF"/>
    <property type="match status" value="1"/>
</dbReference>
<dbReference type="CDD" id="cd01949">
    <property type="entry name" value="GGDEF"/>
    <property type="match status" value="1"/>
</dbReference>
<dbReference type="PROSITE" id="PS50887">
    <property type="entry name" value="GGDEF"/>
    <property type="match status" value="1"/>
</dbReference>
<dbReference type="SUPFAM" id="SSF55073">
    <property type="entry name" value="Nucleotide cyclase"/>
    <property type="match status" value="1"/>
</dbReference>
<dbReference type="PANTHER" id="PTHR45138:SF9">
    <property type="entry name" value="DIGUANYLATE CYCLASE DGCM-RELATED"/>
    <property type="match status" value="1"/>
</dbReference>
<dbReference type="InterPro" id="IPR000160">
    <property type="entry name" value="GGDEF_dom"/>
</dbReference>
<comment type="caution">
    <text evidence="6">The sequence shown here is derived from an EMBL/GenBank/DDBJ whole genome shotgun (WGS) entry which is preliminary data.</text>
</comment>
<dbReference type="AlphaFoldDB" id="A0A916N0I0"/>
<dbReference type="GO" id="GO:1902201">
    <property type="term" value="P:negative regulation of bacterial-type flagellum-dependent cell motility"/>
    <property type="evidence" value="ECO:0007669"/>
    <property type="project" value="TreeGrafter"/>
</dbReference>
<keyword evidence="7" id="KW-1185">Reference proteome</keyword>
<comment type="catalytic activity">
    <reaction evidence="2">
        <text>2 GTP = 3',3'-c-di-GMP + 2 diphosphate</text>
        <dbReference type="Rhea" id="RHEA:24898"/>
        <dbReference type="ChEBI" id="CHEBI:33019"/>
        <dbReference type="ChEBI" id="CHEBI:37565"/>
        <dbReference type="ChEBI" id="CHEBI:58805"/>
        <dbReference type="EC" id="2.7.7.65"/>
    </reaction>
</comment>
<feature type="transmembrane region" description="Helical" evidence="4">
    <location>
        <begin position="6"/>
        <end position="26"/>
    </location>
</feature>
<dbReference type="InterPro" id="IPR050469">
    <property type="entry name" value="Diguanylate_Cyclase"/>
</dbReference>
<dbReference type="InterPro" id="IPR029787">
    <property type="entry name" value="Nucleotide_cyclase"/>
</dbReference>
<reference evidence="6" key="1">
    <citation type="submission" date="2021-03" db="EMBL/GenBank/DDBJ databases">
        <authorList>
            <person name="Peeters C."/>
        </authorList>
    </citation>
    <scope>NUCLEOTIDE SEQUENCE</scope>
    <source>
        <strain evidence="6">LMG 31506</strain>
    </source>
</reference>
<dbReference type="InterPro" id="IPR043128">
    <property type="entry name" value="Rev_trsase/Diguanyl_cyclase"/>
</dbReference>
<evidence type="ECO:0000256" key="1">
    <source>
        <dbReference type="ARBA" id="ARBA00012528"/>
    </source>
</evidence>
<evidence type="ECO:0000313" key="6">
    <source>
        <dbReference type="EMBL" id="CAG2156703.1"/>
    </source>
</evidence>
<evidence type="ECO:0000313" key="7">
    <source>
        <dbReference type="Proteomes" id="UP000672934"/>
    </source>
</evidence>